<keyword evidence="1" id="KW-1185">Reference proteome</keyword>
<organism evidence="1 2">
    <name type="scientific">Ascaris lumbricoides</name>
    <name type="common">Giant roundworm</name>
    <dbReference type="NCBI Taxonomy" id="6252"/>
    <lineage>
        <taxon>Eukaryota</taxon>
        <taxon>Metazoa</taxon>
        <taxon>Ecdysozoa</taxon>
        <taxon>Nematoda</taxon>
        <taxon>Chromadorea</taxon>
        <taxon>Rhabditida</taxon>
        <taxon>Spirurina</taxon>
        <taxon>Ascaridomorpha</taxon>
        <taxon>Ascaridoidea</taxon>
        <taxon>Ascarididae</taxon>
        <taxon>Ascaris</taxon>
    </lineage>
</organism>
<accession>A0A0M3IX21</accession>
<evidence type="ECO:0000313" key="2">
    <source>
        <dbReference type="WBParaSite" id="ALUE_0002329901-mRNA-1"/>
    </source>
</evidence>
<dbReference type="WBParaSite" id="ALUE_0002329901-mRNA-1">
    <property type="protein sequence ID" value="ALUE_0002329901-mRNA-1"/>
    <property type="gene ID" value="ALUE_0002329901"/>
</dbReference>
<evidence type="ECO:0000313" key="1">
    <source>
        <dbReference type="Proteomes" id="UP000036681"/>
    </source>
</evidence>
<dbReference type="AlphaFoldDB" id="A0A0M3IX21"/>
<sequence>MSDDKRQRYFHPSMVGGTLCAVLLTLALAACSQVYKEIAALREELHADMSLYKSCSLQYKTIRSIQPMSAV</sequence>
<reference evidence="2" key="1">
    <citation type="submission" date="2017-02" db="UniProtKB">
        <authorList>
            <consortium name="WormBaseParasite"/>
        </authorList>
    </citation>
    <scope>IDENTIFICATION</scope>
</reference>
<dbReference type="PROSITE" id="PS51257">
    <property type="entry name" value="PROKAR_LIPOPROTEIN"/>
    <property type="match status" value="1"/>
</dbReference>
<protein>
    <submittedName>
        <fullName evidence="2">Col_cuticle_N domain-containing protein</fullName>
    </submittedName>
</protein>
<proteinExistence type="predicted"/>
<dbReference type="Proteomes" id="UP000036681">
    <property type="component" value="Unplaced"/>
</dbReference>
<name>A0A0M3IX21_ASCLU</name>